<evidence type="ECO:0000313" key="1">
    <source>
        <dbReference type="EMBL" id="CCC53585.1"/>
    </source>
</evidence>
<dbReference type="VEuPathDB" id="TriTrypDB:TvY486_1110690"/>
<gene>
    <name evidence="1" type="ORF">TVY486_1110690</name>
</gene>
<dbReference type="AlphaFoldDB" id="G0UCM5"/>
<sequence>MGYECGPEMLHTVARVLAGDAAAVASRCAAPCSIQIRVWIGNIRISGPRQGVEEWCRVATRNARQCGAAPGESNWLSKKCGFIGAPFDHETGTAFLSQKTIIKLREAPPLEGLTVAEMKCLASRIMRAARVRGGALFVCYFSLKAVGRRLSKLNGGLFQLNDSAGLPGHAVRQGNRWLSALLENKPVAPRRHRHTSAALATDASMCGWDAIPFKDGGCVCGGWRVGLRATLHLTGRGAWRAPEAQFFCRSDAEKSAHLHWEHNANKYNKERQRTF</sequence>
<dbReference type="EMBL" id="HE573027">
    <property type="protein sequence ID" value="CCC53585.1"/>
    <property type="molecule type" value="Genomic_DNA"/>
</dbReference>
<protein>
    <submittedName>
        <fullName evidence="1">Uncharacterized protein</fullName>
    </submittedName>
</protein>
<reference evidence="1" key="1">
    <citation type="journal article" date="2012" name="Proc. Natl. Acad. Sci. U.S.A.">
        <title>Antigenic diversity is generated by distinct evolutionary mechanisms in African trypanosome species.</title>
        <authorList>
            <person name="Jackson A.P."/>
            <person name="Berry A."/>
            <person name="Aslett M."/>
            <person name="Allison H.C."/>
            <person name="Burton P."/>
            <person name="Vavrova-Anderson J."/>
            <person name="Brown R."/>
            <person name="Browne H."/>
            <person name="Corton N."/>
            <person name="Hauser H."/>
            <person name="Gamble J."/>
            <person name="Gilderthorp R."/>
            <person name="Marcello L."/>
            <person name="McQuillan J."/>
            <person name="Otto T.D."/>
            <person name="Quail M.A."/>
            <person name="Sanders M.J."/>
            <person name="van Tonder A."/>
            <person name="Ginger M.L."/>
            <person name="Field M.C."/>
            <person name="Barry J.D."/>
            <person name="Hertz-Fowler C."/>
            <person name="Berriman M."/>
        </authorList>
    </citation>
    <scope>NUCLEOTIDE SEQUENCE</scope>
    <source>
        <strain evidence="1">Y486</strain>
    </source>
</reference>
<proteinExistence type="predicted"/>
<name>G0UCM5_TRYVY</name>
<organism evidence="1">
    <name type="scientific">Trypanosoma vivax (strain Y486)</name>
    <dbReference type="NCBI Taxonomy" id="1055687"/>
    <lineage>
        <taxon>Eukaryota</taxon>
        <taxon>Discoba</taxon>
        <taxon>Euglenozoa</taxon>
        <taxon>Kinetoplastea</taxon>
        <taxon>Metakinetoplastina</taxon>
        <taxon>Trypanosomatida</taxon>
        <taxon>Trypanosomatidae</taxon>
        <taxon>Trypanosoma</taxon>
        <taxon>Duttonella</taxon>
    </lineage>
</organism>
<accession>G0UCM5</accession>